<dbReference type="Proteomes" id="UP000034190">
    <property type="component" value="Unassembled WGS sequence"/>
</dbReference>
<dbReference type="EMBL" id="LCAP01000005">
    <property type="protein sequence ID" value="KKR91484.1"/>
    <property type="molecule type" value="Genomic_DNA"/>
</dbReference>
<comment type="caution">
    <text evidence="1">The sequence shown here is derived from an EMBL/GenBank/DDBJ whole genome shotgun (WGS) entry which is preliminary data.</text>
</comment>
<accession>A0A0G0URS0</accession>
<dbReference type="AlphaFoldDB" id="A0A0G0URS0"/>
<reference evidence="1 2" key="1">
    <citation type="journal article" date="2015" name="Nature">
        <title>rRNA introns, odd ribosomes, and small enigmatic genomes across a large radiation of phyla.</title>
        <authorList>
            <person name="Brown C.T."/>
            <person name="Hug L.A."/>
            <person name="Thomas B.C."/>
            <person name="Sharon I."/>
            <person name="Castelle C.J."/>
            <person name="Singh A."/>
            <person name="Wilkins M.J."/>
            <person name="Williams K.H."/>
            <person name="Banfield J.F."/>
        </authorList>
    </citation>
    <scope>NUCLEOTIDE SEQUENCE [LARGE SCALE GENOMIC DNA]</scope>
</reference>
<evidence type="ECO:0000313" key="2">
    <source>
        <dbReference type="Proteomes" id="UP000034190"/>
    </source>
</evidence>
<name>A0A0G0URS0_9BACT</name>
<organism evidence="1 2">
    <name type="scientific">Candidatus Falkowbacteria bacterium GW2011_GWA2_41_14</name>
    <dbReference type="NCBI Taxonomy" id="1618635"/>
    <lineage>
        <taxon>Bacteria</taxon>
        <taxon>Candidatus Falkowiibacteriota</taxon>
    </lineage>
</organism>
<gene>
    <name evidence="1" type="ORF">UU43_C0005G0015</name>
</gene>
<evidence type="ECO:0000313" key="1">
    <source>
        <dbReference type="EMBL" id="KKR91484.1"/>
    </source>
</evidence>
<proteinExistence type="predicted"/>
<sequence length="321" mass="35355">MMNQISNGVKKILLISLIFCIILPNIARSETALSGRILLQVEDNGQAWYISPGDEKKYGLGKPDDAFILMRQLGVGISNEDLAKIPVGFSTNNNLDSDADWLDDNLEIAIGTDKNKKDTDADGYDDKIELTSGYNPLGAGKQAIDARFTQNNAGKIFLQVKKNGEAWYLEPITQKRYFLGRPSDAFQVMRTFGLGITNADLEKIPADQPPVAIIIPPLTDPIITPAENTLSLAAAAIRAASAASAVSYFTPNMHKPIEYSMEHMSKESLLILANILSGSTLKSSTATKKTYANEVYFQGEKHTVRFHVEKQPDEEWLMTNL</sequence>
<protein>
    <submittedName>
        <fullName evidence="1">Thrombospondin type 3 repeat superfamily protein</fullName>
    </submittedName>
</protein>